<reference evidence="2 3" key="1">
    <citation type="submission" date="2011-08" db="EMBL/GenBank/DDBJ databases">
        <authorList>
            <person name="Liu Z.J."/>
            <person name="Shi F.L."/>
            <person name="Lu J.Q."/>
            <person name="Li M."/>
            <person name="Wang Z.L."/>
        </authorList>
    </citation>
    <scope>NUCLEOTIDE SEQUENCE [LARGE SCALE GENOMIC DNA]</scope>
    <source>
        <strain evidence="2 3">USNM 41457</strain>
    </source>
</reference>
<comment type="caution">
    <text evidence="2">The sequence shown here is derived from an EMBL/GenBank/DDBJ whole genome shotgun (WGS) entry which is preliminary data.</text>
</comment>
<proteinExistence type="predicted"/>
<evidence type="ECO:0000313" key="2">
    <source>
        <dbReference type="EMBL" id="EJW03973.1"/>
    </source>
</evidence>
<accession>J8ZWA2</accession>
<protein>
    <submittedName>
        <fullName evidence="2">Uncharacterized protein</fullName>
    </submittedName>
</protein>
<organism evidence="2 3">
    <name type="scientific">Edhazardia aedis (strain USNM 41457)</name>
    <name type="common">Microsporidian parasite</name>
    <dbReference type="NCBI Taxonomy" id="1003232"/>
    <lineage>
        <taxon>Eukaryota</taxon>
        <taxon>Fungi</taxon>
        <taxon>Fungi incertae sedis</taxon>
        <taxon>Microsporidia</taxon>
        <taxon>Edhazardia</taxon>
    </lineage>
</organism>
<evidence type="ECO:0000256" key="1">
    <source>
        <dbReference type="SAM" id="SignalP"/>
    </source>
</evidence>
<dbReference type="PROSITE" id="PS51257">
    <property type="entry name" value="PROKAR_LIPOPROTEIN"/>
    <property type="match status" value="1"/>
</dbReference>
<gene>
    <name evidence="2" type="ORF">EDEG_01740</name>
</gene>
<feature type="chain" id="PRO_5003820536" evidence="1">
    <location>
        <begin position="31"/>
        <end position="361"/>
    </location>
</feature>
<dbReference type="AlphaFoldDB" id="J8ZWA2"/>
<evidence type="ECO:0000313" key="3">
    <source>
        <dbReference type="Proteomes" id="UP000003163"/>
    </source>
</evidence>
<dbReference type="EMBL" id="AFBI03000026">
    <property type="protein sequence ID" value="EJW03973.1"/>
    <property type="molecule type" value="Genomic_DNA"/>
</dbReference>
<dbReference type="Proteomes" id="UP000003163">
    <property type="component" value="Unassembled WGS sequence"/>
</dbReference>
<feature type="signal peptide" evidence="1">
    <location>
        <begin position="1"/>
        <end position="30"/>
    </location>
</feature>
<sequence length="361" mass="42102">MMCYKTFPIACFYLKMLVYTFLLLSCSIRCNFDGSNDSSTVSSLNEAEEVKDEIDIKQIKEDRRNLSVFYSDISRQKDVTDQNQVHIISKTMTLKIGINQDMDFSIENENEDYLFVVMHGGKNINKQFIGKANLQEITERNDGDKSSIQTKINQNDTKKNILNLYCYESISEHPELMAETSPRPSDLIQPYPLNYAQYFYRNKIIKEEFYQDIGYSENRNLDVDSEKYVNFGYPNPLTVFEECEEILSPPKSRIEITLKFKITLFLRRIQSKLVVLNAKIKFLDLHKKRLLRRRLKTPENLLTIQNIISKLKKKLIGVNLETGRTSDAFHNGIHKIKGREHGYEFIKESTVAITFVYNSTV</sequence>
<keyword evidence="1" id="KW-0732">Signal</keyword>
<name>J8ZWA2_EDHAE</name>
<dbReference type="InParanoid" id="J8ZWA2"/>
<reference evidence="3" key="2">
    <citation type="submission" date="2015-07" db="EMBL/GenBank/DDBJ databases">
        <title>Contrasting host-pathogen interactions and genome evolution in two generalist and specialist microsporidian pathogens of mosquitoes.</title>
        <authorList>
            <consortium name="The Broad Institute Genomics Platform"/>
            <consortium name="The Broad Institute Genome Sequencing Center for Infectious Disease"/>
            <person name="Cuomo C.A."/>
            <person name="Sanscrainte N.D."/>
            <person name="Goldberg J.M."/>
            <person name="Heiman D."/>
            <person name="Young S."/>
            <person name="Zeng Q."/>
            <person name="Becnel J.J."/>
            <person name="Birren B.W."/>
        </authorList>
    </citation>
    <scope>NUCLEOTIDE SEQUENCE [LARGE SCALE GENOMIC DNA]</scope>
    <source>
        <strain evidence="3">USNM 41457</strain>
    </source>
</reference>
<keyword evidence="3" id="KW-1185">Reference proteome</keyword>
<dbReference type="HOGENOM" id="CLU_767326_0_0_1"/>
<dbReference type="VEuPathDB" id="MicrosporidiaDB:EDEG_01740"/>